<proteinExistence type="predicted"/>
<reference evidence="1 2" key="1">
    <citation type="submission" date="2016-10" db="EMBL/GenBank/DDBJ databases">
        <authorList>
            <person name="de Groot N.N."/>
        </authorList>
    </citation>
    <scope>NUCLEOTIDE SEQUENCE [LARGE SCALE GENOMIC DNA]</scope>
    <source>
        <strain evidence="1 2">DSM 27375</strain>
    </source>
</reference>
<dbReference type="Proteomes" id="UP000182284">
    <property type="component" value="Unassembled WGS sequence"/>
</dbReference>
<dbReference type="EMBL" id="FNBL01000002">
    <property type="protein sequence ID" value="SDF05633.1"/>
    <property type="molecule type" value="Genomic_DNA"/>
</dbReference>
<dbReference type="GO" id="GO:0016740">
    <property type="term" value="F:transferase activity"/>
    <property type="evidence" value="ECO:0007669"/>
    <property type="project" value="UniProtKB-KW"/>
</dbReference>
<name>A0A1G7HZA5_9RHOB</name>
<evidence type="ECO:0000313" key="2">
    <source>
        <dbReference type="Proteomes" id="UP000182284"/>
    </source>
</evidence>
<organism evidence="1 2">
    <name type="scientific">Celeribacter baekdonensis</name>
    <dbReference type="NCBI Taxonomy" id="875171"/>
    <lineage>
        <taxon>Bacteria</taxon>
        <taxon>Pseudomonadati</taxon>
        <taxon>Pseudomonadota</taxon>
        <taxon>Alphaproteobacteria</taxon>
        <taxon>Rhodobacterales</taxon>
        <taxon>Roseobacteraceae</taxon>
        <taxon>Celeribacter</taxon>
    </lineage>
</organism>
<dbReference type="InterPro" id="IPR029044">
    <property type="entry name" value="Nucleotide-diphossugar_trans"/>
</dbReference>
<protein>
    <submittedName>
        <fullName evidence="1">Glycosyl transferase family 2</fullName>
    </submittedName>
</protein>
<gene>
    <name evidence="1" type="ORF">SAMN04488117_102130</name>
</gene>
<dbReference type="Gene3D" id="3.90.550.10">
    <property type="entry name" value="Spore Coat Polysaccharide Biosynthesis Protein SpsA, Chain A"/>
    <property type="match status" value="1"/>
</dbReference>
<dbReference type="RefSeq" id="WP_074641765.1">
    <property type="nucleotide sequence ID" value="NZ_FNBL01000002.1"/>
</dbReference>
<sequence>MDITDLGADLGNELEVAIFSYNRPAYLKNCVVSVQRHIPKARLRIFDDNSDDPNLIAYLATLPDGMVIQPDQHSGTTRHGGLYPNMQRAFDTATSRYLLMLQDDTQVVRAMDHSDFGAIDAVFAGDPNCAFLAVTFLRGARAKRYHRLLAPDPARGVYDTPSRPDQPDYANRIAYFDISLWHVERLRTTQWKIQNSEHDNVLQARKMFSTMPQLAAPFVFHLPEVPIYRHRTQTLAARLARRIVGTDPKRFIPMTTTEVTALKTRDLSHWPMAEDFLTCENPKVRRPFVYKDVKRHWWLALLSKLEFKLRGR</sequence>
<accession>A0A1G7HZA5</accession>
<keyword evidence="1" id="KW-0808">Transferase</keyword>
<dbReference type="SUPFAM" id="SSF53448">
    <property type="entry name" value="Nucleotide-diphospho-sugar transferases"/>
    <property type="match status" value="1"/>
</dbReference>
<dbReference type="OrthoDB" id="8350085at2"/>
<evidence type="ECO:0000313" key="1">
    <source>
        <dbReference type="EMBL" id="SDF05633.1"/>
    </source>
</evidence>
<dbReference type="AlphaFoldDB" id="A0A1G7HZA5"/>